<evidence type="ECO:0000256" key="1">
    <source>
        <dbReference type="SAM" id="Phobius"/>
    </source>
</evidence>
<comment type="caution">
    <text evidence="2">The sequence shown here is derived from an EMBL/GenBank/DDBJ whole genome shotgun (WGS) entry which is preliminary data.</text>
</comment>
<feature type="transmembrane region" description="Helical" evidence="1">
    <location>
        <begin position="20"/>
        <end position="45"/>
    </location>
</feature>
<keyword evidence="1" id="KW-0472">Membrane</keyword>
<keyword evidence="3" id="KW-1185">Reference proteome</keyword>
<gene>
    <name evidence="2" type="ORF">CWE11_04100</name>
</gene>
<protein>
    <submittedName>
        <fullName evidence="2">Uncharacterized protein</fullName>
    </submittedName>
</protein>
<dbReference type="EMBL" id="PIPM01000003">
    <property type="protein sequence ID" value="RUO35225.1"/>
    <property type="molecule type" value="Genomic_DNA"/>
</dbReference>
<keyword evidence="1" id="KW-0812">Transmembrane</keyword>
<organism evidence="2 3">
    <name type="scientific">Aliidiomarina sanyensis</name>
    <dbReference type="NCBI Taxonomy" id="1249555"/>
    <lineage>
        <taxon>Bacteria</taxon>
        <taxon>Pseudomonadati</taxon>
        <taxon>Pseudomonadota</taxon>
        <taxon>Gammaproteobacteria</taxon>
        <taxon>Alteromonadales</taxon>
        <taxon>Idiomarinaceae</taxon>
        <taxon>Aliidiomarina</taxon>
    </lineage>
</organism>
<dbReference type="Proteomes" id="UP000288405">
    <property type="component" value="Unassembled WGS sequence"/>
</dbReference>
<dbReference type="AlphaFoldDB" id="A0A432WN68"/>
<sequence length="309" mass="36664">MIHPRKNFKIRQYIASHSILRLTFDFVVVNAVLALLLAFMIGWVVGDARNTVTYFYHIYTELFGKEPRWSLPDQFMYQNIRAFLATLSLLSPSIFLGIIIYKFFVLSRDNIVFRSKTEWSAEEGETFLDIHFYIASSLRLYNLRFDCFLRTYETAYEVEASGRYPMNTIPVPLRADSFYPLPYNYVPSRFRVPMSSPHIQVDSEGLVRIRTAEREIVLNPAQGDFCELYIIARGHVPELQARFNEVKKYRIPEDISAQPLPAMHTRFVRSQSKFFVENWQDFEPQRKRRGFFKQWRSRARNWLYTKQAK</sequence>
<feature type="transmembrane region" description="Helical" evidence="1">
    <location>
        <begin position="80"/>
        <end position="104"/>
    </location>
</feature>
<proteinExistence type="predicted"/>
<evidence type="ECO:0000313" key="2">
    <source>
        <dbReference type="EMBL" id="RUO35225.1"/>
    </source>
</evidence>
<name>A0A432WN68_9GAMM</name>
<keyword evidence="1" id="KW-1133">Transmembrane helix</keyword>
<accession>A0A432WN68</accession>
<evidence type="ECO:0000313" key="3">
    <source>
        <dbReference type="Proteomes" id="UP000288405"/>
    </source>
</evidence>
<reference evidence="2 3" key="1">
    <citation type="journal article" date="2011" name="Front. Microbiol.">
        <title>Genomic signatures of strain selection and enhancement in Bacillus atrophaeus var. globigii, a historical biowarfare simulant.</title>
        <authorList>
            <person name="Gibbons H.S."/>
            <person name="Broomall S.M."/>
            <person name="McNew L.A."/>
            <person name="Daligault H."/>
            <person name="Chapman C."/>
            <person name="Bruce D."/>
            <person name="Karavis M."/>
            <person name="Krepps M."/>
            <person name="McGregor P.A."/>
            <person name="Hong C."/>
            <person name="Park K.H."/>
            <person name="Akmal A."/>
            <person name="Feldman A."/>
            <person name="Lin J.S."/>
            <person name="Chang W.E."/>
            <person name="Higgs B.W."/>
            <person name="Demirev P."/>
            <person name="Lindquist J."/>
            <person name="Liem A."/>
            <person name="Fochler E."/>
            <person name="Read T.D."/>
            <person name="Tapia R."/>
            <person name="Johnson S."/>
            <person name="Bishop-Lilly K.A."/>
            <person name="Detter C."/>
            <person name="Han C."/>
            <person name="Sozhamannan S."/>
            <person name="Rosenzweig C.N."/>
            <person name="Skowronski E.W."/>
        </authorList>
    </citation>
    <scope>NUCLEOTIDE SEQUENCE [LARGE SCALE GENOMIC DNA]</scope>
    <source>
        <strain evidence="2 3">GYP-17</strain>
    </source>
</reference>